<evidence type="ECO:0000256" key="2">
    <source>
        <dbReference type="ARBA" id="ARBA00006671"/>
    </source>
</evidence>
<dbReference type="PANTHER" id="PTHR33420">
    <property type="entry name" value="FIMBRIAL SUBUNIT ELFA-RELATED"/>
    <property type="match status" value="1"/>
</dbReference>
<evidence type="ECO:0000256" key="3">
    <source>
        <dbReference type="ARBA" id="ARBA00022729"/>
    </source>
</evidence>
<keyword evidence="4" id="KW-0281">Fimbrium</keyword>
<feature type="chain" id="PRO_5005262377" evidence="5">
    <location>
        <begin position="23"/>
        <end position="352"/>
    </location>
</feature>
<feature type="signal peptide" evidence="5">
    <location>
        <begin position="1"/>
        <end position="22"/>
    </location>
</feature>
<dbReference type="PATRIC" id="fig|61647.15.peg.4747"/>
<dbReference type="eggNOG" id="COG3539">
    <property type="taxonomic scope" value="Bacteria"/>
</dbReference>
<gene>
    <name evidence="7" type="ORF">ABW06_07550</name>
</gene>
<evidence type="ECO:0000313" key="7">
    <source>
        <dbReference type="EMBL" id="KMK14683.1"/>
    </source>
</evidence>
<keyword evidence="3 5" id="KW-0732">Signal</keyword>
<dbReference type="RefSeq" id="WP_048278591.1">
    <property type="nucleotide sequence ID" value="NZ_DAMADZ010000011.1"/>
</dbReference>
<dbReference type="Pfam" id="PF00419">
    <property type="entry name" value="Fimbrial"/>
    <property type="match status" value="1"/>
</dbReference>
<comment type="caution">
    <text evidence="7">The sequence shown here is derived from an EMBL/GenBank/DDBJ whole genome shotgun (WGS) entry which is preliminary data.</text>
</comment>
<dbReference type="STRING" id="61647.LG71_07100"/>
<dbReference type="InterPro" id="IPR050263">
    <property type="entry name" value="Bact_Fimbrial_Adh_Pro"/>
</dbReference>
<dbReference type="InterPro" id="IPR036937">
    <property type="entry name" value="Adhesion_dom_fimbrial_sf"/>
</dbReference>
<comment type="subcellular location">
    <subcellularLocation>
        <location evidence="1">Fimbrium</location>
    </subcellularLocation>
</comment>
<protein>
    <submittedName>
        <fullName evidence="7">Fimbrial protein</fullName>
    </submittedName>
</protein>
<keyword evidence="8" id="KW-1185">Reference proteome</keyword>
<dbReference type="SUPFAM" id="SSF49401">
    <property type="entry name" value="Bacterial adhesins"/>
    <property type="match status" value="1"/>
</dbReference>
<proteinExistence type="inferred from homology"/>
<reference evidence="7 8" key="1">
    <citation type="submission" date="2015-05" db="EMBL/GenBank/DDBJ databases">
        <title>Genome sequences of Pluralibacter gergoviae.</title>
        <authorList>
            <person name="Greninger A.L."/>
            <person name="Miller S."/>
        </authorList>
    </citation>
    <scope>NUCLEOTIDE SEQUENCE [LARGE SCALE GENOMIC DNA]</scope>
    <source>
        <strain evidence="7 8">JS81F13</strain>
    </source>
</reference>
<dbReference type="EMBL" id="LDZF01000006">
    <property type="protein sequence ID" value="KMK14683.1"/>
    <property type="molecule type" value="Genomic_DNA"/>
</dbReference>
<evidence type="ECO:0000256" key="4">
    <source>
        <dbReference type="ARBA" id="ARBA00023263"/>
    </source>
</evidence>
<feature type="domain" description="Fimbrial-type adhesion" evidence="6">
    <location>
        <begin position="202"/>
        <end position="352"/>
    </location>
</feature>
<dbReference type="Proteomes" id="UP000036196">
    <property type="component" value="Unassembled WGS sequence"/>
</dbReference>
<dbReference type="Gene3D" id="2.60.40.1090">
    <property type="entry name" value="Fimbrial-type adhesion domain"/>
    <property type="match status" value="1"/>
</dbReference>
<dbReference type="PANTHER" id="PTHR33420:SF31">
    <property type="entry name" value="TYPE 1 FIMBRIN D-MANNOSE SPECIFIC ADHESIN"/>
    <property type="match status" value="1"/>
</dbReference>
<sequence>MKRSIKRLVGMALLTAAFSVQAYVQGEGEPEGEAHVYNIDLNSLDIANNRVGGRTPEFTWNLGSNYVVNFHCDSGSIINEAISYTTKSTMQPSGNNRFKLNDYLDVEASVWIAGNVNKYIPAPFTNYSNRLRQNSCFSGPGGSVARVNNVQSGSRGKVVFIVTKPIINGINITGQALLDLAGDLGGQAIPSTPISRVIISSGLITVPDRCVFNKGQKIAVEFGTLPNAASKLDGNNYKQSVPIHVECEGGSFSQGALNIELGIQTTTASGTASFNHQLLGTLSNGQKRSDLGILLQDTNGRPVVPDQFYEMKGFYKNQGDWNLTAAPMANAGAGSVKEGEFEASATVVAKFQ</sequence>
<evidence type="ECO:0000256" key="1">
    <source>
        <dbReference type="ARBA" id="ARBA00004561"/>
    </source>
</evidence>
<dbReference type="InterPro" id="IPR000259">
    <property type="entry name" value="Adhesion_dom_fimbrial"/>
</dbReference>
<dbReference type="GO" id="GO:0009289">
    <property type="term" value="C:pilus"/>
    <property type="evidence" value="ECO:0007669"/>
    <property type="project" value="UniProtKB-SubCell"/>
</dbReference>
<dbReference type="GO" id="GO:0043709">
    <property type="term" value="P:cell adhesion involved in single-species biofilm formation"/>
    <property type="evidence" value="ECO:0007669"/>
    <property type="project" value="TreeGrafter"/>
</dbReference>
<dbReference type="InterPro" id="IPR008966">
    <property type="entry name" value="Adhesion_dom_sf"/>
</dbReference>
<dbReference type="AlphaFoldDB" id="A0A0J5L4K8"/>
<evidence type="ECO:0000313" key="8">
    <source>
        <dbReference type="Proteomes" id="UP000036196"/>
    </source>
</evidence>
<evidence type="ECO:0000256" key="5">
    <source>
        <dbReference type="SAM" id="SignalP"/>
    </source>
</evidence>
<name>A0A0J5L4K8_PLUGE</name>
<accession>A0A0J5L4K8</accession>
<comment type="similarity">
    <text evidence="2">Belongs to the fimbrial protein family.</text>
</comment>
<organism evidence="7 8">
    <name type="scientific">Pluralibacter gergoviae</name>
    <name type="common">Enterobacter gergoviae</name>
    <dbReference type="NCBI Taxonomy" id="61647"/>
    <lineage>
        <taxon>Bacteria</taxon>
        <taxon>Pseudomonadati</taxon>
        <taxon>Pseudomonadota</taxon>
        <taxon>Gammaproteobacteria</taxon>
        <taxon>Enterobacterales</taxon>
        <taxon>Enterobacteriaceae</taxon>
        <taxon>Pluralibacter</taxon>
    </lineage>
</organism>
<evidence type="ECO:0000259" key="6">
    <source>
        <dbReference type="Pfam" id="PF00419"/>
    </source>
</evidence>